<dbReference type="Proteomes" id="UP001631957">
    <property type="component" value="Unassembled WGS sequence"/>
</dbReference>
<name>A0ABW9HXQ4_9ACTN</name>
<organism evidence="1 2">
    <name type="scientific">Streptomyces niveiscabiei</name>
    <dbReference type="NCBI Taxonomy" id="164115"/>
    <lineage>
        <taxon>Bacteria</taxon>
        <taxon>Bacillati</taxon>
        <taxon>Actinomycetota</taxon>
        <taxon>Actinomycetes</taxon>
        <taxon>Kitasatosporales</taxon>
        <taxon>Streptomycetaceae</taxon>
        <taxon>Streptomyces</taxon>
    </lineage>
</organism>
<dbReference type="EMBL" id="JBJVNI010000017">
    <property type="protein sequence ID" value="MFM9612892.1"/>
    <property type="molecule type" value="Genomic_DNA"/>
</dbReference>
<dbReference type="RefSeq" id="WP_030214142.1">
    <property type="nucleotide sequence ID" value="NZ_JBJVNI010000017.1"/>
</dbReference>
<evidence type="ECO:0008006" key="3">
    <source>
        <dbReference type="Google" id="ProtNLM"/>
    </source>
</evidence>
<sequence>MAVWHFLVKIAIGCVRVARLEIEQASAAAVLERHITHLTLRIPQASAATLRSRVAMPIRLVSEPLLGLYQ</sequence>
<gene>
    <name evidence="1" type="ORF">ACKI18_29840</name>
</gene>
<accession>A0ABW9HXQ4</accession>
<evidence type="ECO:0000313" key="2">
    <source>
        <dbReference type="Proteomes" id="UP001631957"/>
    </source>
</evidence>
<reference evidence="1 2" key="1">
    <citation type="submission" date="2024-12" db="EMBL/GenBank/DDBJ databases">
        <title>Forecasting of Potato common scab and diversities of Pathogenic streptomyces spp. in china.</title>
        <authorList>
            <person name="Handique U."/>
            <person name="Wu J."/>
        </authorList>
    </citation>
    <scope>NUCLEOTIDE SEQUENCE [LARGE SCALE GENOMIC DNA]</scope>
    <source>
        <strain evidence="1 2">ZRIMU1530</strain>
    </source>
</reference>
<comment type="caution">
    <text evidence="1">The sequence shown here is derived from an EMBL/GenBank/DDBJ whole genome shotgun (WGS) entry which is preliminary data.</text>
</comment>
<protein>
    <recommendedName>
        <fullName evidence="3">Secreted protein</fullName>
    </recommendedName>
</protein>
<keyword evidence="2" id="KW-1185">Reference proteome</keyword>
<evidence type="ECO:0000313" key="1">
    <source>
        <dbReference type="EMBL" id="MFM9612892.1"/>
    </source>
</evidence>
<proteinExistence type="predicted"/>